<dbReference type="Gene3D" id="2.30.30.60">
    <property type="match status" value="1"/>
</dbReference>
<dbReference type="Pfam" id="PF00924">
    <property type="entry name" value="MS_channel_2nd"/>
    <property type="match status" value="1"/>
</dbReference>
<keyword evidence="4 9" id="KW-0812">Transmembrane</keyword>
<evidence type="ECO:0000256" key="9">
    <source>
        <dbReference type="SAM" id="Phobius"/>
    </source>
</evidence>
<evidence type="ECO:0000259" key="10">
    <source>
        <dbReference type="Pfam" id="PF00924"/>
    </source>
</evidence>
<dbReference type="EMBL" id="CM035407">
    <property type="protein sequence ID" value="KAH7444980.1"/>
    <property type="molecule type" value="Genomic_DNA"/>
</dbReference>
<reference evidence="11" key="1">
    <citation type="submission" date="2021-08" db="EMBL/GenBank/DDBJ databases">
        <title>WGS assembly of Ceratopteris richardii.</title>
        <authorList>
            <person name="Marchant D.B."/>
            <person name="Chen G."/>
            <person name="Jenkins J."/>
            <person name="Shu S."/>
            <person name="Leebens-Mack J."/>
            <person name="Grimwood J."/>
            <person name="Schmutz J."/>
            <person name="Soltis P."/>
            <person name="Soltis D."/>
            <person name="Chen Z.-H."/>
        </authorList>
    </citation>
    <scope>NUCLEOTIDE SEQUENCE</scope>
    <source>
        <strain evidence="11">Whitten #5841</strain>
        <tissue evidence="11">Leaf</tissue>
    </source>
</reference>
<dbReference type="InterPro" id="IPR023408">
    <property type="entry name" value="MscS_beta-dom_sf"/>
</dbReference>
<dbReference type="GO" id="GO:0008381">
    <property type="term" value="F:mechanosensitive monoatomic ion channel activity"/>
    <property type="evidence" value="ECO:0007669"/>
    <property type="project" value="TreeGrafter"/>
</dbReference>
<accession>A0A8T2VCQ1</accession>
<dbReference type="GO" id="GO:0005886">
    <property type="term" value="C:plasma membrane"/>
    <property type="evidence" value="ECO:0007669"/>
    <property type="project" value="UniProtKB-UniRule"/>
</dbReference>
<proteinExistence type="inferred from homology"/>
<evidence type="ECO:0000256" key="4">
    <source>
        <dbReference type="ARBA" id="ARBA00022692"/>
    </source>
</evidence>
<keyword evidence="5 9" id="KW-1133">Transmembrane helix</keyword>
<feature type="transmembrane region" description="Helical" evidence="9">
    <location>
        <begin position="687"/>
        <end position="706"/>
    </location>
</feature>
<comment type="similarity">
    <text evidence="2 7">Belongs to the MscS (TC 1.A.23) family.</text>
</comment>
<dbReference type="InterPro" id="IPR016688">
    <property type="entry name" value="MscS-like_plants/fungi"/>
</dbReference>
<keyword evidence="6 7" id="KW-0472">Membrane</keyword>
<dbReference type="InterPro" id="IPR010920">
    <property type="entry name" value="LSM_dom_sf"/>
</dbReference>
<feature type="region of interest" description="Disordered" evidence="8">
    <location>
        <begin position="273"/>
        <end position="301"/>
    </location>
</feature>
<dbReference type="AlphaFoldDB" id="A0A8T2VCQ1"/>
<dbReference type="GO" id="GO:0050982">
    <property type="term" value="P:detection of mechanical stimulus"/>
    <property type="evidence" value="ECO:0007669"/>
    <property type="project" value="TreeGrafter"/>
</dbReference>
<evidence type="ECO:0000256" key="8">
    <source>
        <dbReference type="SAM" id="MobiDB-lite"/>
    </source>
</evidence>
<evidence type="ECO:0000256" key="6">
    <source>
        <dbReference type="ARBA" id="ARBA00023136"/>
    </source>
</evidence>
<organism evidence="11 12">
    <name type="scientific">Ceratopteris richardii</name>
    <name type="common">Triangle waterfern</name>
    <dbReference type="NCBI Taxonomy" id="49495"/>
    <lineage>
        <taxon>Eukaryota</taxon>
        <taxon>Viridiplantae</taxon>
        <taxon>Streptophyta</taxon>
        <taxon>Embryophyta</taxon>
        <taxon>Tracheophyta</taxon>
        <taxon>Polypodiopsida</taxon>
        <taxon>Polypodiidae</taxon>
        <taxon>Polypodiales</taxon>
        <taxon>Pteridineae</taxon>
        <taxon>Pteridaceae</taxon>
        <taxon>Parkerioideae</taxon>
        <taxon>Ceratopteris</taxon>
    </lineage>
</organism>
<feature type="transmembrane region" description="Helical" evidence="9">
    <location>
        <begin position="402"/>
        <end position="420"/>
    </location>
</feature>
<feature type="region of interest" description="Disordered" evidence="8">
    <location>
        <begin position="188"/>
        <end position="251"/>
    </location>
</feature>
<feature type="domain" description="Mechanosensitive ion channel MscS" evidence="10">
    <location>
        <begin position="714"/>
        <end position="770"/>
    </location>
</feature>
<dbReference type="PANTHER" id="PTHR31618">
    <property type="entry name" value="MECHANOSENSITIVE ION CHANNEL PROTEIN 5"/>
    <property type="match status" value="1"/>
</dbReference>
<gene>
    <name evidence="11" type="ORF">KP509_02G100500</name>
</gene>
<keyword evidence="3" id="KW-0813">Transport</keyword>
<sequence>MNIKNDDTVRIESRDGIGGFHPNAALRKPADLLVNGTSPSLDTQNMGTFHDSVQTQVRSLWTDAKDEALEDFPMLHWQPMAANTPAEDNSAIKIVRAVTTSSEPGHHRRHTVDVDLHELNVVMLNDSASGKPSSEHRSHRSVSFQPNVPNAAMELSHSKDARLSSGLRSTAGKPPLSPLQTHSPILDKMREKSSDSPSHAADVSPWNRFESPSNKNDVKLELPDLRPTHLETRPGDDDRRSSASAVSTPAKVSVKQPIASVTLNKELLKSTTKSRLVESAAPTKSPRQSTRVDKEEEEEDPFQDIDLQDDKFKRGNLKPITVAQWVALFVMMGCLISSLTVKQFKHKQIWSVELWKWVLLVLVVLCGRLLSGWLIKIVIILAEKNLLLRKKVLYFVYCLRKGVQNVLWLGLALLAWKLMFDSRIERSKNNHKVLVLVIKLLECFVIAAFIWLLKLLLMKSVASSFHVSTFFDRIQESLYQQHVLEVLSNPPLLDLSFESKHRQHLTISLARGAGTKTSQADPAISLQNVQKIKKHDISAGLMKQLMSLMKHPGLGTLVTTIEESVGSGNIEINSELEAKAAGKLIFRNVAQPEARSIEREDLLRFMNPDEIPRVLCLFEGAKDTGKITKKALKNWVVSVYQERTALALSLNDARTAVKGLHRMVNVLVIIIIIVVWLLILEIATTQVLLFATSQLLLLGFIFSNTLKQTFEAIIFLFVMHPFDVGDRCIVDGKQLIVEEMKILTTVFLRPDNEKVFYPNSVLATKVISNLFRSPNMKEFLSFSVHISTPTEKINAFKNGLALYLEKKVEHWAPKFSVVVRELDDLNSMELYVTLQHTINFQNTAERLTRRSELLLEIKRIFISLGVEYRLLPQTVELVYPSTR</sequence>
<name>A0A8T2VCQ1_CERRI</name>
<dbReference type="GO" id="GO:0006820">
    <property type="term" value="P:monoatomic anion transport"/>
    <property type="evidence" value="ECO:0007669"/>
    <property type="project" value="TreeGrafter"/>
</dbReference>
<evidence type="ECO:0000313" key="11">
    <source>
        <dbReference type="EMBL" id="KAH7444980.1"/>
    </source>
</evidence>
<dbReference type="FunFam" id="2.30.30.60:FF:000003">
    <property type="entry name" value="Predicted mechanosensitive ion channel"/>
    <property type="match status" value="1"/>
</dbReference>
<evidence type="ECO:0000256" key="1">
    <source>
        <dbReference type="ARBA" id="ARBA00004141"/>
    </source>
</evidence>
<feature type="transmembrane region" description="Helical" evidence="9">
    <location>
        <begin position="322"/>
        <end position="342"/>
    </location>
</feature>
<comment type="subcellular location">
    <subcellularLocation>
        <location evidence="1">Membrane</location>
        <topology evidence="1">Multi-pass membrane protein</topology>
    </subcellularLocation>
</comment>
<evidence type="ECO:0000256" key="7">
    <source>
        <dbReference type="PIRNR" id="PIRNR017209"/>
    </source>
</evidence>
<dbReference type="PIRSF" id="PIRSF017209">
    <property type="entry name" value="Memb_At2g17000_prd"/>
    <property type="match status" value="1"/>
</dbReference>
<dbReference type="OMA" id="KVEHWAP"/>
<feature type="transmembrane region" description="Helical" evidence="9">
    <location>
        <begin position="354"/>
        <end position="382"/>
    </location>
</feature>
<dbReference type="PANTHER" id="PTHR31618:SF7">
    <property type="entry name" value="MECHANOSENSITIVE ION CHANNEL PROTEIN"/>
    <property type="match status" value="1"/>
</dbReference>
<feature type="transmembrane region" description="Helical" evidence="9">
    <location>
        <begin position="663"/>
        <end position="680"/>
    </location>
</feature>
<feature type="transmembrane region" description="Helical" evidence="9">
    <location>
        <begin position="432"/>
        <end position="453"/>
    </location>
</feature>
<dbReference type="Proteomes" id="UP000825935">
    <property type="component" value="Chromosome 2"/>
</dbReference>
<dbReference type="SUPFAM" id="SSF50182">
    <property type="entry name" value="Sm-like ribonucleoproteins"/>
    <property type="match status" value="1"/>
</dbReference>
<evidence type="ECO:0000256" key="2">
    <source>
        <dbReference type="ARBA" id="ARBA00008017"/>
    </source>
</evidence>
<comment type="caution">
    <text evidence="11">The sequence shown here is derived from an EMBL/GenBank/DDBJ whole genome shotgun (WGS) entry which is preliminary data.</text>
</comment>
<evidence type="ECO:0000256" key="5">
    <source>
        <dbReference type="ARBA" id="ARBA00022989"/>
    </source>
</evidence>
<feature type="compositionally biased region" description="Basic and acidic residues" evidence="8">
    <location>
        <begin position="216"/>
        <end position="241"/>
    </location>
</feature>
<dbReference type="OrthoDB" id="544685at2759"/>
<keyword evidence="12" id="KW-1185">Reference proteome</keyword>
<evidence type="ECO:0000313" key="12">
    <source>
        <dbReference type="Proteomes" id="UP000825935"/>
    </source>
</evidence>
<protein>
    <recommendedName>
        <fullName evidence="7">Mechanosensitive ion channel protein</fullName>
    </recommendedName>
</protein>
<dbReference type="InterPro" id="IPR006685">
    <property type="entry name" value="MscS_channel_2nd"/>
</dbReference>
<evidence type="ECO:0000256" key="3">
    <source>
        <dbReference type="ARBA" id="ARBA00022448"/>
    </source>
</evidence>